<proteinExistence type="predicted"/>
<dbReference type="PIRSF" id="PIRSF001439">
    <property type="entry name" value="CryM"/>
    <property type="match status" value="1"/>
</dbReference>
<dbReference type="Proteomes" id="UP000198820">
    <property type="component" value="Unassembled WGS sequence"/>
</dbReference>
<evidence type="ECO:0000313" key="1">
    <source>
        <dbReference type="EMBL" id="SEA27450.1"/>
    </source>
</evidence>
<dbReference type="InterPro" id="IPR036291">
    <property type="entry name" value="NAD(P)-bd_dom_sf"/>
</dbReference>
<dbReference type="NCBIfam" id="NF005762">
    <property type="entry name" value="PRK07589.1"/>
    <property type="match status" value="1"/>
</dbReference>
<dbReference type="PANTHER" id="PTHR13812">
    <property type="entry name" value="KETIMINE REDUCTASE MU-CRYSTALLIN"/>
    <property type="match status" value="1"/>
</dbReference>
<evidence type="ECO:0000313" key="2">
    <source>
        <dbReference type="Proteomes" id="UP000198820"/>
    </source>
</evidence>
<gene>
    <name evidence="1" type="ORF">SAMN05421540_104217</name>
</gene>
<dbReference type="Pfam" id="PF02423">
    <property type="entry name" value="OCD_Mu_crystall"/>
    <property type="match status" value="1"/>
</dbReference>
<sequence>MKALQIEDIKKMVSTIGYPKFYEKLIKTLEEDYSNWETFDKTPRLANHVPDGVIELMPISNDKLYSFKYVNGHPKNPLQNHMTVMGTGQLSEVSTGAPLMYTEMTLLTALRTAANSVMAARYMAKKESKVLTLIGTGAQSEFQFLAFKEYFPLEEVRYFDTDPKAMDKFERNMKSFDMKLTRCENAKEAVQGADIITVCTADKRYQTILTKDMITSDVYINAIGGDCPGKTEIGKDLVESSFIVCEFLEQCKIEGEIQQLADDFTCTELYEVVRGEKKVNVETHGTILFDSVGFAIEDYSALRLTYDLAKELNIGTEMNFIPELDDVKNLFQLMS</sequence>
<dbReference type="InterPro" id="IPR023401">
    <property type="entry name" value="ODC_N"/>
</dbReference>
<dbReference type="Gene3D" id="3.30.1780.10">
    <property type="entry name" value="ornithine cyclodeaminase, domain 1"/>
    <property type="match status" value="1"/>
</dbReference>
<dbReference type="SUPFAM" id="SSF51735">
    <property type="entry name" value="NAD(P)-binding Rossmann-fold domains"/>
    <property type="match status" value="1"/>
</dbReference>
<dbReference type="Gene3D" id="3.40.50.720">
    <property type="entry name" value="NAD(P)-binding Rossmann-like Domain"/>
    <property type="match status" value="1"/>
</dbReference>
<name>A0A1H3ZUW3_9FLAO</name>
<dbReference type="AlphaFoldDB" id="A0A1H3ZUW3"/>
<dbReference type="STRING" id="908615.SAMN05421540_104217"/>
<keyword evidence="2" id="KW-1185">Reference proteome</keyword>
<dbReference type="EMBL" id="FNQF01000004">
    <property type="protein sequence ID" value="SEA27450.1"/>
    <property type="molecule type" value="Genomic_DNA"/>
</dbReference>
<protein>
    <submittedName>
        <fullName evidence="1">Ornithine cyclodeaminase</fullName>
    </submittedName>
</protein>
<dbReference type="PANTHER" id="PTHR13812:SF19">
    <property type="entry name" value="KETIMINE REDUCTASE MU-CRYSTALLIN"/>
    <property type="match status" value="1"/>
</dbReference>
<reference evidence="1 2" key="1">
    <citation type="submission" date="2016-10" db="EMBL/GenBank/DDBJ databases">
        <authorList>
            <person name="de Groot N.N."/>
        </authorList>
    </citation>
    <scope>NUCLEOTIDE SEQUENCE [LARGE SCALE GENOMIC DNA]</scope>
    <source>
        <strain evidence="1 2">DSM 23581</strain>
    </source>
</reference>
<dbReference type="RefSeq" id="WP_093241971.1">
    <property type="nucleotide sequence ID" value="NZ_FNQF01000004.1"/>
</dbReference>
<accession>A0A1H3ZUW3</accession>
<organism evidence="1 2">
    <name type="scientific">Psychroflexus halocasei</name>
    <dbReference type="NCBI Taxonomy" id="908615"/>
    <lineage>
        <taxon>Bacteria</taxon>
        <taxon>Pseudomonadati</taxon>
        <taxon>Bacteroidota</taxon>
        <taxon>Flavobacteriia</taxon>
        <taxon>Flavobacteriales</taxon>
        <taxon>Flavobacteriaceae</taxon>
        <taxon>Psychroflexus</taxon>
    </lineage>
</organism>
<dbReference type="InterPro" id="IPR003462">
    <property type="entry name" value="ODC_Mu_crystall"/>
</dbReference>